<sequence>MSKRLHQDVIINPVMDIWIAGKEITAKMKQNIEEIEVEETDDLKSGIAKVKVNDIDNFWSDADIIVKGASLSITLGHRGDIRRVFDGKISGVEAEYPDSGVPTLIVSGIAGDFDPLRGRMSYTATNQTLTFMINNWFRWLRADSEVDNTYTVLPHIPVNNENVIEFCQRKAKEMGWNFFRTPSGKYYFGKKSLKDFPLETLGYKVGNKAIKSFNPVFSELEVMDAEDDDTDTGSDWDDGGDDGGDY</sequence>
<organism evidence="2 3">
    <name type="scientific">Bacillus phage BCD7</name>
    <dbReference type="NCBI Taxonomy" id="1136534"/>
    <lineage>
        <taxon>Viruses</taxon>
        <taxon>Duplodnaviria</taxon>
        <taxon>Heunggongvirae</taxon>
        <taxon>Uroviricota</taxon>
        <taxon>Caudoviricetes</taxon>
        <taxon>Becedseptimavirus</taxon>
        <taxon>Becedseptimavirus BCD7</taxon>
    </lineage>
</organism>
<proteinExistence type="predicted"/>
<evidence type="ECO:0000313" key="3">
    <source>
        <dbReference type="Proteomes" id="UP000006298"/>
    </source>
</evidence>
<dbReference type="SUPFAM" id="SSF69279">
    <property type="entry name" value="Phage tail proteins"/>
    <property type="match status" value="1"/>
</dbReference>
<feature type="region of interest" description="Disordered" evidence="1">
    <location>
        <begin position="224"/>
        <end position="246"/>
    </location>
</feature>
<name>J9PTZ4_9CAUD</name>
<dbReference type="RefSeq" id="YP_007005937.1">
    <property type="nucleotide sequence ID" value="NC_019515.1"/>
</dbReference>
<accession>J9PTZ4</accession>
<reference evidence="2 3" key="1">
    <citation type="submission" date="2011-09" db="EMBL/GenBank/DDBJ databases">
        <title>Complete Genome Sequence of Bacillus cereus Bacteriophage BCD7.</title>
        <authorList>
            <person name="Lee J.-H."/>
            <person name="Shin H."/>
            <person name="Son B."/>
            <person name="Ryu S."/>
        </authorList>
    </citation>
    <scope>NUCLEOTIDE SEQUENCE [LARGE SCALE GENOMIC DNA]</scope>
</reference>
<keyword evidence="3" id="KW-1185">Reference proteome</keyword>
<dbReference type="Proteomes" id="UP000006298">
    <property type="component" value="Segment"/>
</dbReference>
<dbReference type="KEGG" id="vg:14011605"/>
<dbReference type="GeneID" id="14011605"/>
<dbReference type="EMBL" id="JN712910">
    <property type="protein sequence ID" value="AEZ50533.1"/>
    <property type="molecule type" value="Genomic_DNA"/>
</dbReference>
<gene>
    <name evidence="2" type="ORF">BCD7_0086</name>
</gene>
<evidence type="ECO:0000313" key="2">
    <source>
        <dbReference type="EMBL" id="AEZ50533.1"/>
    </source>
</evidence>
<protein>
    <submittedName>
        <fullName evidence="2">Uncharacterized protein</fullName>
    </submittedName>
</protein>
<evidence type="ECO:0000256" key="1">
    <source>
        <dbReference type="SAM" id="MobiDB-lite"/>
    </source>
</evidence>